<dbReference type="RefSeq" id="WP_317966682.1">
    <property type="nucleotide sequence ID" value="NZ_CP129118.1"/>
</dbReference>
<evidence type="ECO:0000313" key="2">
    <source>
        <dbReference type="EMBL" id="WOV87003.1"/>
    </source>
</evidence>
<evidence type="ECO:0000256" key="1">
    <source>
        <dbReference type="SAM" id="Phobius"/>
    </source>
</evidence>
<evidence type="ECO:0000313" key="3">
    <source>
        <dbReference type="Proteomes" id="UP001303902"/>
    </source>
</evidence>
<feature type="transmembrane region" description="Helical" evidence="1">
    <location>
        <begin position="7"/>
        <end position="28"/>
    </location>
</feature>
<protein>
    <submittedName>
        <fullName evidence="2">DUF3139 domain-containing protein</fullName>
    </submittedName>
</protein>
<sequence>MKHKKKILIICTILLILVLVPISFVYVLNNGNPITHYIADKKVPLHLEENGYTTNDLKESTYIEPKHTINRKFFHGHYKVVFEDEPTVTYYYGVTKLGNAVQQFCEKDQRSFAGVTDTVTDDLRHSEKECASYQ</sequence>
<dbReference type="InterPro" id="IPR021486">
    <property type="entry name" value="DUF3139"/>
</dbReference>
<dbReference type="Proteomes" id="UP001303902">
    <property type="component" value="Chromosome"/>
</dbReference>
<keyword evidence="1" id="KW-0472">Membrane</keyword>
<proteinExistence type="predicted"/>
<dbReference type="EMBL" id="CP129118">
    <property type="protein sequence ID" value="WOV87003.1"/>
    <property type="molecule type" value="Genomic_DNA"/>
</dbReference>
<dbReference type="Pfam" id="PF11337">
    <property type="entry name" value="DUF3139"/>
    <property type="match status" value="1"/>
</dbReference>
<keyword evidence="3" id="KW-1185">Reference proteome</keyword>
<name>A0ABZ0L4G4_9BACL</name>
<accession>A0ABZ0L4G4</accession>
<keyword evidence="1" id="KW-1133">Transmembrane helix</keyword>
<gene>
    <name evidence="2" type="ORF">QWT69_14160</name>
</gene>
<reference evidence="2 3" key="1">
    <citation type="submission" date="2023-06" db="EMBL/GenBank/DDBJ databases">
        <title>Sporosarcina sp. nov., isolated from Korean tranditional fermented seafood 'Jeotgal'.</title>
        <authorList>
            <person name="Yang A.I."/>
            <person name="Shin N.-R."/>
        </authorList>
    </citation>
    <scope>NUCLEOTIDE SEQUENCE [LARGE SCALE GENOMIC DNA]</scope>
    <source>
        <strain evidence="2 3">T2O-4</strain>
    </source>
</reference>
<organism evidence="2 3">
    <name type="scientific">Sporosarcina oncorhynchi</name>
    <dbReference type="NCBI Taxonomy" id="3056444"/>
    <lineage>
        <taxon>Bacteria</taxon>
        <taxon>Bacillati</taxon>
        <taxon>Bacillota</taxon>
        <taxon>Bacilli</taxon>
        <taxon>Bacillales</taxon>
        <taxon>Caryophanaceae</taxon>
        <taxon>Sporosarcina</taxon>
    </lineage>
</organism>
<keyword evidence="1" id="KW-0812">Transmembrane</keyword>